<dbReference type="InterPro" id="IPR013535">
    <property type="entry name" value="PUL_dom"/>
</dbReference>
<dbReference type="GO" id="GO:0043161">
    <property type="term" value="P:proteasome-mediated ubiquitin-dependent protein catabolic process"/>
    <property type="evidence" value="ECO:0007669"/>
    <property type="project" value="TreeGrafter"/>
</dbReference>
<dbReference type="InterPro" id="IPR019775">
    <property type="entry name" value="WD40_repeat_CS"/>
</dbReference>
<dbReference type="OrthoDB" id="10265988at2759"/>
<comment type="subcellular location">
    <subcellularLocation>
        <location evidence="1">Cytoplasm</location>
    </subcellularLocation>
</comment>
<evidence type="ECO:0000256" key="1">
    <source>
        <dbReference type="ARBA" id="ARBA00004496"/>
    </source>
</evidence>
<dbReference type="PANTHER" id="PTHR19849">
    <property type="entry name" value="PHOSPHOLIPASE A-2-ACTIVATING PROTEIN"/>
    <property type="match status" value="1"/>
</dbReference>
<dbReference type="InterPro" id="IPR020472">
    <property type="entry name" value="WD40_PAC1"/>
</dbReference>
<dbReference type="Proteomes" id="UP000027138">
    <property type="component" value="Unassembled WGS sequence"/>
</dbReference>
<evidence type="ECO:0000313" key="9">
    <source>
        <dbReference type="Proteomes" id="UP000027138"/>
    </source>
</evidence>
<dbReference type="GO" id="GO:0043130">
    <property type="term" value="F:ubiquitin binding"/>
    <property type="evidence" value="ECO:0007669"/>
    <property type="project" value="TreeGrafter"/>
</dbReference>
<reference evidence="8 9" key="1">
    <citation type="journal article" date="2014" name="PLoS ONE">
        <title>Global Analysis of Gene Expression Profiles in Physic Nut (Jatropha curcas L.) Seedlings Exposed to Salt Stress.</title>
        <authorList>
            <person name="Zhang L."/>
            <person name="Zhang C."/>
            <person name="Wu P."/>
            <person name="Chen Y."/>
            <person name="Li M."/>
            <person name="Jiang H."/>
            <person name="Wu G."/>
        </authorList>
    </citation>
    <scope>NUCLEOTIDE SEQUENCE [LARGE SCALE GENOMIC DNA]</scope>
    <source>
        <strain evidence="9">cv. GZQX0401</strain>
        <tissue evidence="8">Young leaves</tissue>
    </source>
</reference>
<dbReference type="GO" id="GO:0010992">
    <property type="term" value="P:ubiquitin recycling"/>
    <property type="evidence" value="ECO:0007669"/>
    <property type="project" value="TreeGrafter"/>
</dbReference>
<feature type="repeat" description="WD" evidence="5">
    <location>
        <begin position="16"/>
        <end position="56"/>
    </location>
</feature>
<name>A0A067LCN6_JATCU</name>
<dbReference type="FunFam" id="3.10.20.870:FF:000002">
    <property type="entry name" value="Transducin family protein / WD-40 repeat family protein"/>
    <property type="match status" value="1"/>
</dbReference>
<dbReference type="GO" id="GO:0005634">
    <property type="term" value="C:nucleus"/>
    <property type="evidence" value="ECO:0007669"/>
    <property type="project" value="TreeGrafter"/>
</dbReference>
<gene>
    <name evidence="8" type="ORF">JCGZ_10056</name>
</gene>
<evidence type="ECO:0008006" key="10">
    <source>
        <dbReference type="Google" id="ProtNLM"/>
    </source>
</evidence>
<sequence>MDMEIDFREYKLSCELRGHEDDVRGICVCGNAGIATSSRDRTVRFWSLDPSDKDKYASSKILLGHSSFVGPLAWIPPNEEYPEGGIVSGGMDTLVLVWNLSNGEKVQTLRGHQLQVTGIALDDGDILSSSVDSTLRRWRKGQEIESWEAHKSAIQAVIKLQSGELVTGSSDTTLKLWRGKTCVHTFVGHSDTVRGLAEMHGLGVLSASHDGSIRLWALTGEVLMEMVGHTSIVYSVNSHVSGLIVSGSEDCSAKIWKDGACIQSIEHPGCVWDAKFLENGDIVTACSDGVVRIWTSHQDRIADPLDLESYISLLSQYKLSRKRVGGLKLEDLPGLEALRIPGTTDGQTKVVREGDNGVAYSWNLREQKWDKIGEVVDGPDDGMKRPVLDGIEYDYVFDVDIGDGEPIRKLPYNRSDNPYATADKWLLKENLPLSYRQQIVEFILQNSGQRGVSLDSSFRDPYTGSSAYVPGQPSNLSAVSSKPTFKHIPKKGMLVFDVAQFDGILKKITEFNNALLSDPEQKNSSLSELDISRIGAVVKILKDTSHYHTSKFADADISLLLKLLISWPVAMIFPVIDILRMIVLHPDGASLVLKHVEDENDIIIKVIKRVTTNSPLPSNLLTSIRVLINLFKNSGYHNWLLRHRGEILDAFSSCYSSPNKNLQLSYSTMILNYAVLLVEKKDQEGQSQVLSAALEIAEEESIEIDSKFRALVAIGSLMLDGLVKQIALDFDVVNIAKTAKASRETKIAEVGADIELLAKQN</sequence>
<dbReference type="PROSITE" id="PS00678">
    <property type="entry name" value="WD_REPEATS_1"/>
    <property type="match status" value="1"/>
</dbReference>
<evidence type="ECO:0000259" key="7">
    <source>
        <dbReference type="PROSITE" id="PS51396"/>
    </source>
</evidence>
<dbReference type="Gene3D" id="1.25.10.10">
    <property type="entry name" value="Leucine-rich Repeat Variant"/>
    <property type="match status" value="1"/>
</dbReference>
<evidence type="ECO:0000259" key="6">
    <source>
        <dbReference type="PROSITE" id="PS51394"/>
    </source>
</evidence>
<dbReference type="FunFam" id="2.130.10.10:FF:000236">
    <property type="entry name" value="Polyubiquitin binding protein (Doa1/Ufd3)"/>
    <property type="match status" value="1"/>
</dbReference>
<dbReference type="AlphaFoldDB" id="A0A067LCN6"/>
<accession>A0A067LCN6</accession>
<evidence type="ECO:0000256" key="5">
    <source>
        <dbReference type="PROSITE-ProRule" id="PRU00221"/>
    </source>
</evidence>
<dbReference type="STRING" id="180498.A0A067LCN6"/>
<keyword evidence="9" id="KW-1185">Reference proteome</keyword>
<evidence type="ECO:0000256" key="3">
    <source>
        <dbReference type="ARBA" id="ARBA00022574"/>
    </source>
</evidence>
<dbReference type="PROSITE" id="PS50082">
    <property type="entry name" value="WD_REPEATS_2"/>
    <property type="match status" value="3"/>
</dbReference>
<dbReference type="KEGG" id="jcu:105631913"/>
<dbReference type="InterPro" id="IPR015155">
    <property type="entry name" value="PFU"/>
</dbReference>
<dbReference type="Pfam" id="PF00400">
    <property type="entry name" value="WD40"/>
    <property type="match status" value="6"/>
</dbReference>
<dbReference type="PANTHER" id="PTHR19849:SF0">
    <property type="entry name" value="PHOSPHOLIPASE A-2-ACTIVATING PROTEIN"/>
    <property type="match status" value="1"/>
</dbReference>
<organism evidence="8 9">
    <name type="scientific">Jatropha curcas</name>
    <name type="common">Barbados nut</name>
    <dbReference type="NCBI Taxonomy" id="180498"/>
    <lineage>
        <taxon>Eukaryota</taxon>
        <taxon>Viridiplantae</taxon>
        <taxon>Streptophyta</taxon>
        <taxon>Embryophyta</taxon>
        <taxon>Tracheophyta</taxon>
        <taxon>Spermatophyta</taxon>
        <taxon>Magnoliopsida</taxon>
        <taxon>eudicotyledons</taxon>
        <taxon>Gunneridae</taxon>
        <taxon>Pentapetalae</taxon>
        <taxon>rosids</taxon>
        <taxon>fabids</taxon>
        <taxon>Malpighiales</taxon>
        <taxon>Euphorbiaceae</taxon>
        <taxon>Crotonoideae</taxon>
        <taxon>Jatropheae</taxon>
        <taxon>Jatropha</taxon>
    </lineage>
</organism>
<evidence type="ECO:0000256" key="2">
    <source>
        <dbReference type="ARBA" id="ARBA00022490"/>
    </source>
</evidence>
<feature type="domain" description="PUL" evidence="7">
    <location>
        <begin position="486"/>
        <end position="757"/>
    </location>
</feature>
<evidence type="ECO:0000313" key="8">
    <source>
        <dbReference type="EMBL" id="KDP46216.1"/>
    </source>
</evidence>
<dbReference type="EMBL" id="KK914219">
    <property type="protein sequence ID" value="KDP46216.1"/>
    <property type="molecule type" value="Genomic_DNA"/>
</dbReference>
<dbReference type="GO" id="GO:0005737">
    <property type="term" value="C:cytoplasm"/>
    <property type="evidence" value="ECO:0007669"/>
    <property type="project" value="UniProtKB-SubCell"/>
</dbReference>
<dbReference type="Pfam" id="PF09070">
    <property type="entry name" value="PFU"/>
    <property type="match status" value="1"/>
</dbReference>
<dbReference type="Gene3D" id="2.130.10.10">
    <property type="entry name" value="YVTN repeat-like/Quinoprotein amine dehydrogenase"/>
    <property type="match status" value="1"/>
</dbReference>
<dbReference type="PROSITE" id="PS51394">
    <property type="entry name" value="PFU"/>
    <property type="match status" value="1"/>
</dbReference>
<dbReference type="SMART" id="SM00320">
    <property type="entry name" value="WD40"/>
    <property type="match status" value="7"/>
</dbReference>
<proteinExistence type="predicted"/>
<protein>
    <recommendedName>
        <fullName evidence="10">Phospholipase A-2-activating protein</fullName>
    </recommendedName>
</protein>
<feature type="repeat" description="WD" evidence="5">
    <location>
        <begin position="62"/>
        <end position="108"/>
    </location>
</feature>
<dbReference type="InterPro" id="IPR038122">
    <property type="entry name" value="PFU_sf"/>
</dbReference>
<feature type="repeat" description="WD" evidence="5">
    <location>
        <begin position="226"/>
        <end position="257"/>
    </location>
</feature>
<dbReference type="SUPFAM" id="SSF50978">
    <property type="entry name" value="WD40 repeat-like"/>
    <property type="match status" value="1"/>
</dbReference>
<dbReference type="PROSITE" id="PS51396">
    <property type="entry name" value="PUL"/>
    <property type="match status" value="1"/>
</dbReference>
<dbReference type="InterPro" id="IPR015943">
    <property type="entry name" value="WD40/YVTN_repeat-like_dom_sf"/>
</dbReference>
<evidence type="ECO:0000256" key="4">
    <source>
        <dbReference type="ARBA" id="ARBA00022737"/>
    </source>
</evidence>
<keyword evidence="2" id="KW-0963">Cytoplasm</keyword>
<dbReference type="PRINTS" id="PR00320">
    <property type="entry name" value="GPROTEINBRPT"/>
</dbReference>
<feature type="domain" description="PFU" evidence="6">
    <location>
        <begin position="361"/>
        <end position="457"/>
    </location>
</feature>
<dbReference type="Pfam" id="PF08324">
    <property type="entry name" value="PUL"/>
    <property type="match status" value="1"/>
</dbReference>
<dbReference type="FunFam" id="1.25.10.10:FF:000250">
    <property type="entry name" value="Phospholipase A-2-activating protein isoform A"/>
    <property type="match status" value="1"/>
</dbReference>
<dbReference type="InterPro" id="IPR036322">
    <property type="entry name" value="WD40_repeat_dom_sf"/>
</dbReference>
<dbReference type="Gene3D" id="3.10.20.870">
    <property type="entry name" value="PFU (PLAA family ubiquitin binding), C-terminal domain"/>
    <property type="match status" value="1"/>
</dbReference>
<dbReference type="InterPro" id="IPR011989">
    <property type="entry name" value="ARM-like"/>
</dbReference>
<keyword evidence="3 5" id="KW-0853">WD repeat</keyword>
<dbReference type="InterPro" id="IPR001680">
    <property type="entry name" value="WD40_rpt"/>
</dbReference>
<keyword evidence="4" id="KW-0677">Repeat</keyword>
<dbReference type="CDD" id="cd00200">
    <property type="entry name" value="WD40"/>
    <property type="match status" value="1"/>
</dbReference>